<evidence type="ECO:0000313" key="2">
    <source>
        <dbReference type="Proteomes" id="UP000629619"/>
    </source>
</evidence>
<accession>A0A919NEF1</accession>
<organism evidence="1 2">
    <name type="scientific">Actinoplanes siamensis</name>
    <dbReference type="NCBI Taxonomy" id="1223317"/>
    <lineage>
        <taxon>Bacteria</taxon>
        <taxon>Bacillati</taxon>
        <taxon>Actinomycetota</taxon>
        <taxon>Actinomycetes</taxon>
        <taxon>Micromonosporales</taxon>
        <taxon>Micromonosporaceae</taxon>
        <taxon>Actinoplanes</taxon>
    </lineage>
</organism>
<gene>
    <name evidence="1" type="ORF">Asi03nite_68400</name>
</gene>
<dbReference type="SUPFAM" id="SSF52047">
    <property type="entry name" value="RNI-like"/>
    <property type="match status" value="1"/>
</dbReference>
<sequence>MPPSRELKAFAGLPLIRWNDPATSLDPAGVAWRLDGWNEQRTDYGDMGRALDTVFERTGPEGPVALVVGFWGDCSETAFDVEWFLGQAHRFGRLRALFIGDMNQSDDGGIETFHITLTDFTPLLEAYPELEVFGVHGSAEELRLGPVRHEKLHTLIVETVDLQPETVRSLLASDLPSLTHLELHLSTWDADEGVTPSDLDTILAGRSFPALRRLGLCAADDSFASAVASAPVVAQLTDLDLSGGTVGDVGVQALLVGQPLSHLRSLCLRYHYATPEAVRSLVDGLPGVRVDVADGQEEEGGIRYPETLC</sequence>
<dbReference type="InterPro" id="IPR032675">
    <property type="entry name" value="LRR_dom_sf"/>
</dbReference>
<reference evidence="1" key="1">
    <citation type="submission" date="2021-01" db="EMBL/GenBank/DDBJ databases">
        <title>Whole genome shotgun sequence of Actinoplanes siamensis NBRC 109076.</title>
        <authorList>
            <person name="Komaki H."/>
            <person name="Tamura T."/>
        </authorList>
    </citation>
    <scope>NUCLEOTIDE SEQUENCE</scope>
    <source>
        <strain evidence="1">NBRC 109076</strain>
    </source>
</reference>
<keyword evidence="2" id="KW-1185">Reference proteome</keyword>
<dbReference type="Gene3D" id="3.80.10.10">
    <property type="entry name" value="Ribonuclease Inhibitor"/>
    <property type="match status" value="1"/>
</dbReference>
<comment type="caution">
    <text evidence="1">The sequence shown here is derived from an EMBL/GenBank/DDBJ whole genome shotgun (WGS) entry which is preliminary data.</text>
</comment>
<evidence type="ECO:0000313" key="1">
    <source>
        <dbReference type="EMBL" id="GIF09302.1"/>
    </source>
</evidence>
<name>A0A919NEF1_9ACTN</name>
<evidence type="ECO:0008006" key="3">
    <source>
        <dbReference type="Google" id="ProtNLM"/>
    </source>
</evidence>
<dbReference type="EMBL" id="BOMW01000080">
    <property type="protein sequence ID" value="GIF09302.1"/>
    <property type="molecule type" value="Genomic_DNA"/>
</dbReference>
<dbReference type="RefSeq" id="WP_203684612.1">
    <property type="nucleotide sequence ID" value="NZ_BOMW01000080.1"/>
</dbReference>
<proteinExistence type="predicted"/>
<protein>
    <recommendedName>
        <fullName evidence="3">Leucine-rich repeat domain-containing protein</fullName>
    </recommendedName>
</protein>
<dbReference type="AlphaFoldDB" id="A0A919NEF1"/>
<dbReference type="Proteomes" id="UP000629619">
    <property type="component" value="Unassembled WGS sequence"/>
</dbReference>